<reference evidence="1 2" key="1">
    <citation type="submission" date="2020-05" db="EMBL/GenBank/DDBJ databases">
        <title>Sulfurimonas marisnigri, sp. nov., and Sulfurimonas baltica, sp. nov., manganese oxide reducing chemolithoautotrophs of the class Epsilonproteobacteria isolated from the pelagic redoxclines of the Black and Baltic Seas and emended description of the genus Sulfurimonas.</title>
        <authorList>
            <person name="Henkel J.V."/>
            <person name="Laudan C."/>
            <person name="Werner J."/>
            <person name="Neu T."/>
            <person name="Plewe S."/>
            <person name="Sproer C."/>
            <person name="Bunk B."/>
            <person name="Schulz-Vogt H.N."/>
        </authorList>
    </citation>
    <scope>NUCLEOTIDE SEQUENCE [LARGE SCALE GENOMIC DNA]</scope>
    <source>
        <strain evidence="1 2">GD2</strain>
    </source>
</reference>
<dbReference type="RefSeq" id="WP_194369445.1">
    <property type="nucleotide sequence ID" value="NZ_CP054492.1"/>
</dbReference>
<dbReference type="KEGG" id="sbal:HUE88_12310"/>
<sequence>MSKVLIILIFVLSSLGASSLYYYDAGKKVFVEEVAVSAKSQGSVVYYKKTIDSSVVGIDDKIILQLAPHSDMHSLLSKYNVEILRKLSGDLYLLRVIGGENIFETAALLHEDCDTVFAQPNFIKQRRAR</sequence>
<name>A0A7S7LUS2_9BACT</name>
<evidence type="ECO:0000313" key="1">
    <source>
        <dbReference type="EMBL" id="QOY51864.1"/>
    </source>
</evidence>
<evidence type="ECO:0000313" key="2">
    <source>
        <dbReference type="Proteomes" id="UP000593994"/>
    </source>
</evidence>
<proteinExistence type="predicted"/>
<dbReference type="EMBL" id="CP054492">
    <property type="protein sequence ID" value="QOY51864.1"/>
    <property type="molecule type" value="Genomic_DNA"/>
</dbReference>
<accession>A0A7S7LUS2</accession>
<dbReference type="AlphaFoldDB" id="A0A7S7LUS2"/>
<organism evidence="1 2">
    <name type="scientific">Candidatus Sulfurimonas baltica</name>
    <dbReference type="NCBI Taxonomy" id="2740404"/>
    <lineage>
        <taxon>Bacteria</taxon>
        <taxon>Pseudomonadati</taxon>
        <taxon>Campylobacterota</taxon>
        <taxon>Epsilonproteobacteria</taxon>
        <taxon>Campylobacterales</taxon>
        <taxon>Sulfurimonadaceae</taxon>
        <taxon>Sulfurimonas</taxon>
    </lineage>
</organism>
<dbReference type="Proteomes" id="UP000593994">
    <property type="component" value="Chromosome"/>
</dbReference>
<keyword evidence="2" id="KW-1185">Reference proteome</keyword>
<protein>
    <submittedName>
        <fullName evidence="1">Uncharacterized protein</fullName>
    </submittedName>
</protein>
<gene>
    <name evidence="1" type="ORF">HUE88_12310</name>
</gene>